<sequence length="295" mass="34560">METNTLKHTVSKIYLDNGNTYKVIAAIKLNDECKNGTCSWSITGILQQKKGNGRFYDIGYGCIHEGILKASPKLKMFVDLHLCDWHGTPLYPVENGYYFLQKDKKQAKGYLRVTDEEMEILSKCDNKEYFKYQLFALGIVERWQEESRKAIQALEELTGDVWVNPYKESEERHRIVLSDEEREEIEGKILSGYYTESAIQERQEAKRIAEIEKRKNEVIKTFEKRTNKATKEKDVKLAILGAGLLSDNYLYSVEDNNVVFNYYRYHDKVTEEEYNNMLKNIDYSLLPEGIKFEFK</sequence>
<name>A0A8S5SMG0_9CAUD</name>
<organism evidence="1">
    <name type="scientific">Myoviridae sp. ctPoO4</name>
    <dbReference type="NCBI Taxonomy" id="2827685"/>
    <lineage>
        <taxon>Viruses</taxon>
        <taxon>Duplodnaviria</taxon>
        <taxon>Heunggongvirae</taxon>
        <taxon>Uroviricota</taxon>
        <taxon>Caudoviricetes</taxon>
    </lineage>
</organism>
<dbReference type="EMBL" id="BK032629">
    <property type="protein sequence ID" value="DAF52150.1"/>
    <property type="molecule type" value="Genomic_DNA"/>
</dbReference>
<protein>
    <submittedName>
        <fullName evidence="1">Uncharacterized protein</fullName>
    </submittedName>
</protein>
<accession>A0A8S5SMG0</accession>
<proteinExistence type="predicted"/>
<reference evidence="1" key="1">
    <citation type="journal article" date="2021" name="Proc. Natl. Acad. Sci. U.S.A.">
        <title>A Catalog of Tens of Thousands of Viruses from Human Metagenomes Reveals Hidden Associations with Chronic Diseases.</title>
        <authorList>
            <person name="Tisza M.J."/>
            <person name="Buck C.B."/>
        </authorList>
    </citation>
    <scope>NUCLEOTIDE SEQUENCE</scope>
    <source>
        <strain evidence="1">CtPoO4</strain>
    </source>
</reference>
<evidence type="ECO:0000313" key="1">
    <source>
        <dbReference type="EMBL" id="DAF52150.1"/>
    </source>
</evidence>